<dbReference type="InterPro" id="IPR050571">
    <property type="entry name" value="Class-IV_PLP-Dep_Aminotrnsfr"/>
</dbReference>
<dbReference type="EC" id="2.6.1.42" evidence="17"/>
<evidence type="ECO:0000256" key="10">
    <source>
        <dbReference type="ARBA" id="ARBA00022898"/>
    </source>
</evidence>
<organism evidence="18 19">
    <name type="scientific">Propionivibrio dicarboxylicus</name>
    <dbReference type="NCBI Taxonomy" id="83767"/>
    <lineage>
        <taxon>Bacteria</taxon>
        <taxon>Pseudomonadati</taxon>
        <taxon>Pseudomonadota</taxon>
        <taxon>Betaproteobacteria</taxon>
        <taxon>Rhodocyclales</taxon>
        <taxon>Rhodocyclaceae</taxon>
        <taxon>Propionivibrio</taxon>
    </lineage>
</organism>
<comment type="catalytic activity">
    <reaction evidence="12 17">
        <text>L-valine + 2-oxoglutarate = 3-methyl-2-oxobutanoate + L-glutamate</text>
        <dbReference type="Rhea" id="RHEA:24813"/>
        <dbReference type="ChEBI" id="CHEBI:11851"/>
        <dbReference type="ChEBI" id="CHEBI:16810"/>
        <dbReference type="ChEBI" id="CHEBI:29985"/>
        <dbReference type="ChEBI" id="CHEBI:57762"/>
        <dbReference type="EC" id="2.6.1.42"/>
    </reaction>
</comment>
<dbReference type="UniPathway" id="UPA00047">
    <property type="reaction ID" value="UER00058"/>
</dbReference>
<dbReference type="InterPro" id="IPR043132">
    <property type="entry name" value="BCAT-like_C"/>
</dbReference>
<sequence>MSMADRDGFIWQDGKLVPWREATTHVLTHTLHYGMGVFEGVRAYKAAKGTAIFRLEEHTDRLFNSAKIFQMKMPWDKATIIEAQKEVVRANKLESCYIRPIVFYGSEAMGIAASTLSVHVAIAAWPWGAYLGAEGMEKGIRIKTSSFTRHHVNINMCRSKSVGTYTNSILAHQEVAQDGYDEALLLDVDGYVAEGAGENIFIVKGGKLYTPDLTSCLEGITRSSVLTLADELGLQVIQKRITRDEVYCADEAFFTGTAAEITPIRELDNRQIGEGRRGPITTQLQTLFFDCVNGRVPAHEDWLSYVALDKAPVEAVTNGVVSFDGLAESVTKH</sequence>
<evidence type="ECO:0000256" key="13">
    <source>
        <dbReference type="ARBA" id="ARBA00048798"/>
    </source>
</evidence>
<accession>A0A1G8BLY4</accession>
<dbReference type="UniPathway" id="UPA00049">
    <property type="reaction ID" value="UER00062"/>
</dbReference>
<dbReference type="GO" id="GO:0006532">
    <property type="term" value="P:aspartate biosynthetic process"/>
    <property type="evidence" value="ECO:0007669"/>
    <property type="project" value="TreeGrafter"/>
</dbReference>
<dbReference type="NCBIfam" id="TIGR01122">
    <property type="entry name" value="ilvE_I"/>
    <property type="match status" value="1"/>
</dbReference>
<dbReference type="STRING" id="83767.SAMN05660652_01545"/>
<evidence type="ECO:0000256" key="14">
    <source>
        <dbReference type="ARBA" id="ARBA00049229"/>
    </source>
</evidence>
<evidence type="ECO:0000256" key="5">
    <source>
        <dbReference type="ARBA" id="ARBA00005072"/>
    </source>
</evidence>
<dbReference type="GO" id="GO:0052655">
    <property type="term" value="F:L-valine-2-oxoglutarate transaminase activity"/>
    <property type="evidence" value="ECO:0007669"/>
    <property type="project" value="RHEA"/>
</dbReference>
<dbReference type="CDD" id="cd01557">
    <property type="entry name" value="BCAT_beta_family"/>
    <property type="match status" value="1"/>
</dbReference>
<evidence type="ECO:0000256" key="1">
    <source>
        <dbReference type="ARBA" id="ARBA00001933"/>
    </source>
</evidence>
<evidence type="ECO:0000256" key="8">
    <source>
        <dbReference type="ARBA" id="ARBA00022605"/>
    </source>
</evidence>
<evidence type="ECO:0000313" key="18">
    <source>
        <dbReference type="EMBL" id="SDH34235.1"/>
    </source>
</evidence>
<dbReference type="InterPro" id="IPR043131">
    <property type="entry name" value="BCAT-like_N"/>
</dbReference>
<dbReference type="InterPro" id="IPR033939">
    <property type="entry name" value="BCAT_family"/>
</dbReference>
<dbReference type="RefSeq" id="WP_091936232.1">
    <property type="nucleotide sequence ID" value="NZ_FNCY01000005.1"/>
</dbReference>
<evidence type="ECO:0000256" key="4">
    <source>
        <dbReference type="ARBA" id="ARBA00004931"/>
    </source>
</evidence>
<proteinExistence type="inferred from homology"/>
<dbReference type="GO" id="GO:0052654">
    <property type="term" value="F:L-leucine-2-oxoglutarate transaminase activity"/>
    <property type="evidence" value="ECO:0007669"/>
    <property type="project" value="RHEA"/>
</dbReference>
<dbReference type="OrthoDB" id="21319at2"/>
<dbReference type="Gene3D" id="3.30.470.10">
    <property type="match status" value="1"/>
</dbReference>
<evidence type="ECO:0000256" key="6">
    <source>
        <dbReference type="ARBA" id="ARBA00009320"/>
    </source>
</evidence>
<keyword evidence="8 17" id="KW-0028">Amino-acid biosynthesis</keyword>
<evidence type="ECO:0000256" key="12">
    <source>
        <dbReference type="ARBA" id="ARBA00048212"/>
    </source>
</evidence>
<dbReference type="SUPFAM" id="SSF56752">
    <property type="entry name" value="D-aminoacid aminotransferase-like PLP-dependent enzymes"/>
    <property type="match status" value="1"/>
</dbReference>
<comment type="similarity">
    <text evidence="6 15">Belongs to the class-IV pyridoxal-phosphate-dependent aminotransferase family.</text>
</comment>
<evidence type="ECO:0000256" key="16">
    <source>
        <dbReference type="RuleBase" id="RU004516"/>
    </source>
</evidence>
<dbReference type="InterPro" id="IPR036038">
    <property type="entry name" value="Aminotransferase-like"/>
</dbReference>
<comment type="catalytic activity">
    <reaction evidence="14 17">
        <text>L-leucine + 2-oxoglutarate = 4-methyl-2-oxopentanoate + L-glutamate</text>
        <dbReference type="Rhea" id="RHEA:18321"/>
        <dbReference type="ChEBI" id="CHEBI:16810"/>
        <dbReference type="ChEBI" id="CHEBI:17865"/>
        <dbReference type="ChEBI" id="CHEBI:29985"/>
        <dbReference type="ChEBI" id="CHEBI:57427"/>
        <dbReference type="EC" id="2.6.1.42"/>
    </reaction>
</comment>
<dbReference type="InterPro" id="IPR005785">
    <property type="entry name" value="B_amino_transI"/>
</dbReference>
<dbReference type="InterPro" id="IPR018300">
    <property type="entry name" value="Aminotrans_IV_CS"/>
</dbReference>
<dbReference type="PANTHER" id="PTHR42743">
    <property type="entry name" value="AMINO-ACID AMINOTRANSFERASE"/>
    <property type="match status" value="1"/>
</dbReference>
<comment type="pathway">
    <text evidence="5 17">Amino-acid biosynthesis; L-leucine biosynthesis; L-leucine from 3-methyl-2-oxobutanoate: step 4/4.</text>
</comment>
<keyword evidence="10 16" id="KW-0663">Pyridoxal phosphate</keyword>
<comment type="function">
    <text evidence="2 17">Acts on leucine, isoleucine and valine.</text>
</comment>
<evidence type="ECO:0000256" key="3">
    <source>
        <dbReference type="ARBA" id="ARBA00004824"/>
    </source>
</evidence>
<keyword evidence="11 17" id="KW-0100">Branched-chain amino acid biosynthesis</keyword>
<dbReference type="GO" id="GO:0005829">
    <property type="term" value="C:cytosol"/>
    <property type="evidence" value="ECO:0007669"/>
    <property type="project" value="TreeGrafter"/>
</dbReference>
<dbReference type="UniPathway" id="UPA00048">
    <property type="reaction ID" value="UER00073"/>
</dbReference>
<name>A0A1G8BLY4_9RHOO</name>
<evidence type="ECO:0000256" key="11">
    <source>
        <dbReference type="ARBA" id="ARBA00023304"/>
    </source>
</evidence>
<dbReference type="InterPro" id="IPR001544">
    <property type="entry name" value="Aminotrans_IV"/>
</dbReference>
<dbReference type="GO" id="GO:0009099">
    <property type="term" value="P:L-valine biosynthetic process"/>
    <property type="evidence" value="ECO:0007669"/>
    <property type="project" value="UniProtKB-UniPathway"/>
</dbReference>
<dbReference type="GO" id="GO:0009097">
    <property type="term" value="P:isoleucine biosynthetic process"/>
    <property type="evidence" value="ECO:0007669"/>
    <property type="project" value="UniProtKB-UniPathway"/>
</dbReference>
<protein>
    <recommendedName>
        <fullName evidence="17">Branched-chain-amino-acid aminotransferase</fullName>
        <shortName evidence="17">BCAT</shortName>
        <ecNumber evidence="17">2.6.1.42</ecNumber>
    </recommendedName>
</protein>
<comment type="pathway">
    <text evidence="4 17">Amino-acid biosynthesis; L-valine biosynthesis; L-valine from pyruvate: step 4/4.</text>
</comment>
<dbReference type="Pfam" id="PF01063">
    <property type="entry name" value="Aminotran_4"/>
    <property type="match status" value="1"/>
</dbReference>
<dbReference type="Proteomes" id="UP000198607">
    <property type="component" value="Unassembled WGS sequence"/>
</dbReference>
<comment type="catalytic activity">
    <reaction evidence="13 17">
        <text>L-isoleucine + 2-oxoglutarate = (S)-3-methyl-2-oxopentanoate + L-glutamate</text>
        <dbReference type="Rhea" id="RHEA:24801"/>
        <dbReference type="ChEBI" id="CHEBI:16810"/>
        <dbReference type="ChEBI" id="CHEBI:29985"/>
        <dbReference type="ChEBI" id="CHEBI:35146"/>
        <dbReference type="ChEBI" id="CHEBI:58045"/>
        <dbReference type="EC" id="2.6.1.42"/>
    </reaction>
</comment>
<dbReference type="GO" id="GO:0009098">
    <property type="term" value="P:L-leucine biosynthetic process"/>
    <property type="evidence" value="ECO:0007669"/>
    <property type="project" value="UniProtKB-UniPathway"/>
</dbReference>
<evidence type="ECO:0000313" key="19">
    <source>
        <dbReference type="Proteomes" id="UP000198607"/>
    </source>
</evidence>
<comment type="cofactor">
    <cofactor evidence="1 16">
        <name>pyridoxal 5'-phosphate</name>
        <dbReference type="ChEBI" id="CHEBI:597326"/>
    </cofactor>
</comment>
<dbReference type="EMBL" id="FNCY01000005">
    <property type="protein sequence ID" value="SDH34235.1"/>
    <property type="molecule type" value="Genomic_DNA"/>
</dbReference>
<keyword evidence="9 17" id="KW-0808">Transferase</keyword>
<dbReference type="GO" id="GO:0052656">
    <property type="term" value="F:L-isoleucine-2-oxoglutarate transaminase activity"/>
    <property type="evidence" value="ECO:0007669"/>
    <property type="project" value="RHEA"/>
</dbReference>
<evidence type="ECO:0000256" key="2">
    <source>
        <dbReference type="ARBA" id="ARBA00003109"/>
    </source>
</evidence>
<evidence type="ECO:0000256" key="15">
    <source>
        <dbReference type="RuleBase" id="RU004106"/>
    </source>
</evidence>
<gene>
    <name evidence="17" type="primary">ilvE</name>
    <name evidence="18" type="ORF">SAMN05660652_01545</name>
</gene>
<dbReference type="PANTHER" id="PTHR42743:SF11">
    <property type="entry name" value="AMINODEOXYCHORISMATE LYASE"/>
    <property type="match status" value="1"/>
</dbReference>
<dbReference type="FunFam" id="3.20.10.10:FF:000001">
    <property type="entry name" value="Branched-chain-amino-acid aminotransferase"/>
    <property type="match status" value="1"/>
</dbReference>
<reference evidence="18 19" key="1">
    <citation type="submission" date="2016-10" db="EMBL/GenBank/DDBJ databases">
        <authorList>
            <person name="de Groot N.N."/>
        </authorList>
    </citation>
    <scope>NUCLEOTIDE SEQUENCE [LARGE SCALE GENOMIC DNA]</scope>
    <source>
        <strain evidence="18 19">DSM 5885</strain>
    </source>
</reference>
<evidence type="ECO:0000256" key="17">
    <source>
        <dbReference type="RuleBase" id="RU364094"/>
    </source>
</evidence>
<keyword evidence="7 17" id="KW-0032">Aminotransferase</keyword>
<dbReference type="PROSITE" id="PS00770">
    <property type="entry name" value="AA_TRANSFER_CLASS_4"/>
    <property type="match status" value="1"/>
</dbReference>
<dbReference type="AlphaFoldDB" id="A0A1G8BLY4"/>
<evidence type="ECO:0000256" key="7">
    <source>
        <dbReference type="ARBA" id="ARBA00022576"/>
    </source>
</evidence>
<dbReference type="Gene3D" id="3.20.10.10">
    <property type="entry name" value="D-amino Acid Aminotransferase, subunit A, domain 2"/>
    <property type="match status" value="1"/>
</dbReference>
<dbReference type="NCBIfam" id="NF005146">
    <property type="entry name" value="PRK06606.1"/>
    <property type="match status" value="1"/>
</dbReference>
<evidence type="ECO:0000256" key="9">
    <source>
        <dbReference type="ARBA" id="ARBA00022679"/>
    </source>
</evidence>
<keyword evidence="19" id="KW-1185">Reference proteome</keyword>
<comment type="pathway">
    <text evidence="3 17">Amino-acid biosynthesis; L-isoleucine biosynthesis; L-isoleucine from 2-oxobutanoate: step 4/4.</text>
</comment>